<evidence type="ECO:0000313" key="12">
    <source>
        <dbReference type="EMBL" id="GBC59372.1"/>
    </source>
</evidence>
<evidence type="ECO:0000256" key="6">
    <source>
        <dbReference type="ARBA" id="ARBA00023125"/>
    </source>
</evidence>
<evidence type="ECO:0000259" key="9">
    <source>
        <dbReference type="Pfam" id="PF07669"/>
    </source>
</evidence>
<comment type="caution">
    <text evidence="12">The sequence shown here is derived from an EMBL/GenBank/DDBJ whole genome shotgun (WGS) entry which is preliminary data.</text>
</comment>
<name>A0A401FQY1_9BACT</name>
<keyword evidence="8" id="KW-0175">Coiled coil</keyword>
<dbReference type="GO" id="GO:0009307">
    <property type="term" value="P:DNA restriction-modification system"/>
    <property type="evidence" value="ECO:0007669"/>
    <property type="project" value="UniProtKB-KW"/>
</dbReference>
<reference evidence="13" key="1">
    <citation type="submission" date="2017-11" db="EMBL/GenBank/DDBJ databases">
        <authorList>
            <person name="Watanabe M."/>
            <person name="Kojima H."/>
        </authorList>
    </citation>
    <scope>NUCLEOTIDE SEQUENCE [LARGE SCALE GENOMIC DNA]</scope>
    <source>
        <strain evidence="13">Tokyo 01</strain>
    </source>
</reference>
<dbReference type="InterPro" id="IPR029063">
    <property type="entry name" value="SAM-dependent_MTases_sf"/>
</dbReference>
<dbReference type="AlphaFoldDB" id="A0A401FQY1"/>
<feature type="domain" description="Type II methyltransferase M.TaqI-like" evidence="9">
    <location>
        <begin position="589"/>
        <end position="776"/>
    </location>
</feature>
<dbReference type="EC" id="2.1.1.72" evidence="1"/>
<dbReference type="Gene3D" id="3.40.50.150">
    <property type="entry name" value="Vaccinia Virus protein VP39"/>
    <property type="match status" value="1"/>
</dbReference>
<keyword evidence="13" id="KW-1185">Reference proteome</keyword>
<evidence type="ECO:0000256" key="7">
    <source>
        <dbReference type="ARBA" id="ARBA00047942"/>
    </source>
</evidence>
<feature type="domain" description="TaqI-like C-terminal specificity" evidence="10">
    <location>
        <begin position="932"/>
        <end position="1066"/>
    </location>
</feature>
<evidence type="ECO:0000259" key="11">
    <source>
        <dbReference type="Pfam" id="PF20465"/>
    </source>
</evidence>
<evidence type="ECO:0000256" key="1">
    <source>
        <dbReference type="ARBA" id="ARBA00011900"/>
    </source>
</evidence>
<evidence type="ECO:0000256" key="4">
    <source>
        <dbReference type="ARBA" id="ARBA00022691"/>
    </source>
</evidence>
<proteinExistence type="predicted"/>
<dbReference type="EMBL" id="BEXT01000001">
    <property type="protein sequence ID" value="GBC59372.1"/>
    <property type="molecule type" value="Genomic_DNA"/>
</dbReference>
<feature type="domain" description="MmeI-like helicase spacer" evidence="11">
    <location>
        <begin position="289"/>
        <end position="365"/>
    </location>
</feature>
<dbReference type="OrthoDB" id="9761012at2"/>
<keyword evidence="5" id="KW-0680">Restriction system</keyword>
<dbReference type="Pfam" id="PF20465">
    <property type="entry name" value="MmeI_hel"/>
    <property type="match status" value="1"/>
</dbReference>
<comment type="catalytic activity">
    <reaction evidence="7">
        <text>a 2'-deoxyadenosine in DNA + S-adenosyl-L-methionine = an N(6)-methyl-2'-deoxyadenosine in DNA + S-adenosyl-L-homocysteine + H(+)</text>
        <dbReference type="Rhea" id="RHEA:15197"/>
        <dbReference type="Rhea" id="RHEA-COMP:12418"/>
        <dbReference type="Rhea" id="RHEA-COMP:12419"/>
        <dbReference type="ChEBI" id="CHEBI:15378"/>
        <dbReference type="ChEBI" id="CHEBI:57856"/>
        <dbReference type="ChEBI" id="CHEBI:59789"/>
        <dbReference type="ChEBI" id="CHEBI:90615"/>
        <dbReference type="ChEBI" id="CHEBI:90616"/>
        <dbReference type="EC" id="2.1.1.72"/>
    </reaction>
</comment>
<keyword evidence="6" id="KW-0238">DNA-binding</keyword>
<dbReference type="SUPFAM" id="SSF53335">
    <property type="entry name" value="S-adenosyl-L-methionine-dependent methyltransferases"/>
    <property type="match status" value="1"/>
</dbReference>
<dbReference type="Pfam" id="PF07669">
    <property type="entry name" value="Eco57I"/>
    <property type="match status" value="1"/>
</dbReference>
<protein>
    <recommendedName>
        <fullName evidence="1">site-specific DNA-methyltransferase (adenine-specific)</fullName>
        <ecNumber evidence="1">2.1.1.72</ecNumber>
    </recommendedName>
</protein>
<dbReference type="PRINTS" id="PR00507">
    <property type="entry name" value="N12N6MTFRASE"/>
</dbReference>
<feature type="coiled-coil region" evidence="8">
    <location>
        <begin position="1210"/>
        <end position="1244"/>
    </location>
</feature>
<dbReference type="InterPro" id="IPR002052">
    <property type="entry name" value="DNA_methylase_N6_adenine_CS"/>
</dbReference>
<dbReference type="InterPro" id="IPR025931">
    <property type="entry name" value="TaqI_C"/>
</dbReference>
<dbReference type="GO" id="GO:0032259">
    <property type="term" value="P:methylation"/>
    <property type="evidence" value="ECO:0007669"/>
    <property type="project" value="UniProtKB-KW"/>
</dbReference>
<evidence type="ECO:0000256" key="2">
    <source>
        <dbReference type="ARBA" id="ARBA00022603"/>
    </source>
</evidence>
<dbReference type="PANTHER" id="PTHR33841">
    <property type="entry name" value="DNA METHYLTRANSFERASE YEEA-RELATED"/>
    <property type="match status" value="1"/>
</dbReference>
<keyword evidence="4" id="KW-0949">S-adenosyl-L-methionine</keyword>
<dbReference type="InterPro" id="IPR050953">
    <property type="entry name" value="N4_N6_ade-DNA_methylase"/>
</dbReference>
<dbReference type="RefSeq" id="WP_124326894.1">
    <property type="nucleotide sequence ID" value="NZ_BEXT01000001.1"/>
</dbReference>
<dbReference type="Proteomes" id="UP000288096">
    <property type="component" value="Unassembled WGS sequence"/>
</dbReference>
<reference evidence="13" key="2">
    <citation type="submission" date="2019-01" db="EMBL/GenBank/DDBJ databases">
        <title>Genome sequence of Desulfonema ishimotonii strain Tokyo 01.</title>
        <authorList>
            <person name="Fukui M."/>
        </authorList>
    </citation>
    <scope>NUCLEOTIDE SEQUENCE [LARGE SCALE GENOMIC DNA]</scope>
    <source>
        <strain evidence="13">Tokyo 01</strain>
    </source>
</reference>
<organism evidence="12 13">
    <name type="scientific">Desulfonema ishimotonii</name>
    <dbReference type="NCBI Taxonomy" id="45657"/>
    <lineage>
        <taxon>Bacteria</taxon>
        <taxon>Pseudomonadati</taxon>
        <taxon>Thermodesulfobacteriota</taxon>
        <taxon>Desulfobacteria</taxon>
        <taxon>Desulfobacterales</taxon>
        <taxon>Desulfococcaceae</taxon>
        <taxon>Desulfonema</taxon>
    </lineage>
</organism>
<evidence type="ECO:0000256" key="5">
    <source>
        <dbReference type="ARBA" id="ARBA00022747"/>
    </source>
</evidence>
<gene>
    <name evidence="12" type="ORF">DENIS_0311</name>
</gene>
<keyword evidence="3" id="KW-0808">Transferase</keyword>
<dbReference type="GO" id="GO:0009007">
    <property type="term" value="F:site-specific DNA-methyltransferase (adenine-specific) activity"/>
    <property type="evidence" value="ECO:0007669"/>
    <property type="project" value="UniProtKB-EC"/>
</dbReference>
<dbReference type="PROSITE" id="PS00092">
    <property type="entry name" value="N6_MTASE"/>
    <property type="match status" value="1"/>
</dbReference>
<accession>A0A401FQY1</accession>
<dbReference type="PANTHER" id="PTHR33841:SF1">
    <property type="entry name" value="DNA METHYLTRANSFERASE A"/>
    <property type="match status" value="1"/>
</dbReference>
<evidence type="ECO:0000313" key="13">
    <source>
        <dbReference type="Proteomes" id="UP000288096"/>
    </source>
</evidence>
<evidence type="ECO:0000259" key="10">
    <source>
        <dbReference type="Pfam" id="PF12950"/>
    </source>
</evidence>
<keyword evidence="2" id="KW-0489">Methyltransferase</keyword>
<evidence type="ECO:0000256" key="8">
    <source>
        <dbReference type="SAM" id="Coils"/>
    </source>
</evidence>
<dbReference type="InterPro" id="IPR011639">
    <property type="entry name" value="MethylTrfase_TaqI-like_dom"/>
</dbReference>
<dbReference type="GO" id="GO:0003677">
    <property type="term" value="F:DNA binding"/>
    <property type="evidence" value="ECO:0007669"/>
    <property type="project" value="UniProtKB-KW"/>
</dbReference>
<dbReference type="Pfam" id="PF12950">
    <property type="entry name" value="TaqI_C"/>
    <property type="match status" value="1"/>
</dbReference>
<evidence type="ECO:0000256" key="3">
    <source>
        <dbReference type="ARBA" id="ARBA00022679"/>
    </source>
</evidence>
<sequence>MSETCQQLFTDNFLTSVWKTEYADYLEKRDGEILAYLRNWSEKGFQKETESEGAFADIFFKKIWGYAASGETAKDDGYTCHPQFPIPNAGQKGGTGKADMALGYFGGDDAVSKIPQVLCEFKDIRSGLDNEQNRKGNKRSPVRQCADYLREANNAFAPYGHEPVRAKWAIVTDMNEFRLYHRQSIPHRYQKFVITPPGAETAVPLTEESDRAAMQRFFFWKMFQPFSLLSVGGSGPLEKLMKNQLILEKELEKDFYREYHAYREKVFRIIVAANPDFRGTKGRLVRMTQRFLDRCLFIMFCEDMGAALNYPPNLLRDVLIKHSLDEFYDPDGNMAWEKVRKLFAAMRDGTPFLKHPINRFNGGLFAEEPEMESLTIPTILFCAEHQGTNEETLFSEPKTLLYLSAKYNFGTKAATEERSIGLYTLGRIFEQSITDLEFMEARADGRVSLTELSKRKRDGVYYTPEWVTDYIVAETVGAKLEDIRAELGFDALPPVTDENIGQYLARQKDKRKKAVPHVSEYLSLLDQYADALNDVKIVDPACGSGAFLIQAFERLFRERQWIASEKERIERKASLFDMEREMKAVLSDNLFGVDINPESVEITRLALWLRTALPDKPLEVLDDNILCGNSLVGPDFYRNKSPELFPDEEKERINVFDWQAAFPGVFEKGGFDCVIGNPPYIKLQHFKKAMPEVTEYLLTATKADGSPKYESTRTGNFDMYLPFIEMGTELLNENGRMGYIAPNVWIVSDYGKGLRKKIHREGKLTKWIDFKSFQVFSEAITYTSLQFYSGSPQKSFNCYFAGDGNIACIDLNNADETVKYDEIEPEKVWNLVPRSERKFLASLDKRFIRLGDIDDLAVGFRGIETGADYLYQFRRIGHGQYHHAKGKDQNKIFEFEDQVMKPLVSGPEAERYTDPLTNTYVIFPYEIIDNSAVLISADKLSKNYPKTWNYFKANEELLRVRDKGKMRKKAGWYGYTRPMNLEKMDKPKLGISETVTKMAVFYDSKGEIATNNVRVGGILAKDHNEARFTQAILNAPVCDFVFKRIAKSKNGGYYEANKQYLLPLPIPKVNDDEKIKLAEMAKVLQELHTKRRNLLLAIDKRLDSSQIEKDKRKPQWLWADANNKKATEKRLEALSAYLRPGVTLKAENDNGEIRLLINDIPVIEGVFEDEDQAEFITAQWNRICRATNITEKFTAKKLVSLLCGLRKTDNPALMKQVVKFDAEIRELEREIDEKEAEINMQIYGLYGLSPEEIQMIESDKSRISV</sequence>
<dbReference type="InterPro" id="IPR046819">
    <property type="entry name" value="MmeI_hel"/>
</dbReference>